<comment type="caution">
    <text evidence="1">The sequence shown here is derived from an EMBL/GenBank/DDBJ whole genome shotgun (WGS) entry which is preliminary data.</text>
</comment>
<organism evidence="1 2">
    <name type="scientific">Pilimelia anulata</name>
    <dbReference type="NCBI Taxonomy" id="53371"/>
    <lineage>
        <taxon>Bacteria</taxon>
        <taxon>Bacillati</taxon>
        <taxon>Actinomycetota</taxon>
        <taxon>Actinomycetes</taxon>
        <taxon>Micromonosporales</taxon>
        <taxon>Micromonosporaceae</taxon>
        <taxon>Pilimelia</taxon>
    </lineage>
</organism>
<proteinExistence type="predicted"/>
<reference evidence="1" key="1">
    <citation type="journal article" date="2014" name="Int. J. Syst. Evol. Microbiol.">
        <title>Complete genome sequence of Corynebacterium casei LMG S-19264T (=DSM 44701T), isolated from a smear-ripened cheese.</title>
        <authorList>
            <consortium name="US DOE Joint Genome Institute (JGI-PGF)"/>
            <person name="Walter F."/>
            <person name="Albersmeier A."/>
            <person name="Kalinowski J."/>
            <person name="Ruckert C."/>
        </authorList>
    </citation>
    <scope>NUCLEOTIDE SEQUENCE</scope>
    <source>
        <strain evidence="1">JCM 3090</strain>
    </source>
</reference>
<accession>A0A8J3AYI2</accession>
<gene>
    <name evidence="1" type="ORF">GCM10010123_01630</name>
</gene>
<dbReference type="EMBL" id="BMQB01000001">
    <property type="protein sequence ID" value="GGJ75308.1"/>
    <property type="molecule type" value="Genomic_DNA"/>
</dbReference>
<evidence type="ECO:0000313" key="1">
    <source>
        <dbReference type="EMBL" id="GGJ75308.1"/>
    </source>
</evidence>
<reference evidence="1" key="2">
    <citation type="submission" date="2020-09" db="EMBL/GenBank/DDBJ databases">
        <authorList>
            <person name="Sun Q."/>
            <person name="Ohkuma M."/>
        </authorList>
    </citation>
    <scope>NUCLEOTIDE SEQUENCE</scope>
    <source>
        <strain evidence="1">JCM 3090</strain>
    </source>
</reference>
<dbReference type="Proteomes" id="UP000649739">
    <property type="component" value="Unassembled WGS sequence"/>
</dbReference>
<keyword evidence="2" id="KW-1185">Reference proteome</keyword>
<evidence type="ECO:0008006" key="3">
    <source>
        <dbReference type="Google" id="ProtNLM"/>
    </source>
</evidence>
<protein>
    <recommendedName>
        <fullName evidence="3">XRE family transcriptional regulator</fullName>
    </recommendedName>
</protein>
<name>A0A8J3AYI2_9ACTN</name>
<sequence length="394" mass="41845">MREGYRAVLGAACDADLGFYGGRRPRRAVVDEGQSLCGLGGEDEQMRRRALLMSLAAGGGAAAAPGLLRLAAGDSLRLAEAAHQDQPVSTDLQALRTDLRRAADDYVATSDVGRGIVDAVVLRDRVAAQIESGRQHPRTAADLYVTMSATCLLLASLSHDVGEPEAGMAQARSAESFAAMAGHTGLRSWALCTKAMIDLWRGHTEAVLAHAAEGNDVAVGGDGHRRLRGLQVRALAQLGRRDEARALLRTEPPPRSPVGALAEFGGLFSFPHHRQLYYRAVSYAHLGDQGAVEETMAALGYGQSAPAGGSWPVSWALGRGYLAIARLDSTGGGPEGAVEAVRPVLEMPKQQRIKQVHQVLGEVTARLRAGRHATSRSGRELTEAIRSFRQEATA</sequence>
<evidence type="ECO:0000313" key="2">
    <source>
        <dbReference type="Proteomes" id="UP000649739"/>
    </source>
</evidence>
<dbReference type="AlphaFoldDB" id="A0A8J3AYI2"/>